<accession>A0A3P6QG68</accession>
<dbReference type="AlphaFoldDB" id="A0A3P6QG68"/>
<evidence type="ECO:0000313" key="2">
    <source>
        <dbReference type="Proteomes" id="UP000281553"/>
    </source>
</evidence>
<proteinExistence type="predicted"/>
<reference evidence="1 2" key="1">
    <citation type="submission" date="2018-11" db="EMBL/GenBank/DDBJ databases">
        <authorList>
            <consortium name="Pathogen Informatics"/>
        </authorList>
    </citation>
    <scope>NUCLEOTIDE SEQUENCE [LARGE SCALE GENOMIC DNA]</scope>
</reference>
<sequence>MEPWGINEDEFGSGEGEFEDVFEKVESGVIPSNRPGITLVAASSTNPTSTRHGVPSVSLSFTVFLMALRISDVGCAAFDSDIDSAPLEDGSYVVLTHVVDDQVDRALEAELSRTTSFHHPCHQLQRLFQPRLSIEEALVWLTNCRQQESETP</sequence>
<keyword evidence="2" id="KW-1185">Reference proteome</keyword>
<dbReference type="OrthoDB" id="6297389at2759"/>
<name>A0A3P6QG68_DIBLA</name>
<gene>
    <name evidence="1" type="ORF">DILT_LOCUS1689</name>
</gene>
<organism evidence="1 2">
    <name type="scientific">Dibothriocephalus latus</name>
    <name type="common">Fish tapeworm</name>
    <name type="synonym">Diphyllobothrium latum</name>
    <dbReference type="NCBI Taxonomy" id="60516"/>
    <lineage>
        <taxon>Eukaryota</taxon>
        <taxon>Metazoa</taxon>
        <taxon>Spiralia</taxon>
        <taxon>Lophotrochozoa</taxon>
        <taxon>Platyhelminthes</taxon>
        <taxon>Cestoda</taxon>
        <taxon>Eucestoda</taxon>
        <taxon>Diphyllobothriidea</taxon>
        <taxon>Diphyllobothriidae</taxon>
        <taxon>Dibothriocephalus</taxon>
    </lineage>
</organism>
<dbReference type="EMBL" id="UYRU01013273">
    <property type="protein sequence ID" value="VDK48922.1"/>
    <property type="molecule type" value="Genomic_DNA"/>
</dbReference>
<dbReference type="Proteomes" id="UP000281553">
    <property type="component" value="Unassembled WGS sequence"/>
</dbReference>
<evidence type="ECO:0000313" key="1">
    <source>
        <dbReference type="EMBL" id="VDK48922.1"/>
    </source>
</evidence>
<protein>
    <submittedName>
        <fullName evidence="1">Uncharacterized protein</fullName>
    </submittedName>
</protein>